<evidence type="ECO:0000313" key="2">
    <source>
        <dbReference type="EMBL" id="PCF54084.1"/>
    </source>
</evidence>
<comment type="caution">
    <text evidence="2">The sequence shown here is derived from an EMBL/GenBank/DDBJ whole genome shotgun (WGS) entry which is preliminary data.</text>
</comment>
<organism evidence="2 3">
    <name type="scientific">Staphylococcus delphini</name>
    <dbReference type="NCBI Taxonomy" id="53344"/>
    <lineage>
        <taxon>Bacteria</taxon>
        <taxon>Bacillati</taxon>
        <taxon>Bacillota</taxon>
        <taxon>Bacilli</taxon>
        <taxon>Bacillales</taxon>
        <taxon>Staphylococcaceae</taxon>
        <taxon>Staphylococcus</taxon>
        <taxon>Staphylococcus intermedius group</taxon>
    </lineage>
</organism>
<gene>
    <name evidence="2" type="ORF">B5C08_11500</name>
</gene>
<sequence length="180" mass="20346">MKFNLNLQGAQELGNYIQPGSYSVKVKGFENKESKNGHPQIAITFTHKEEGEFTHYANGDTSNDFAKNWLYTFLKAVGIQDNNGQFSFTDKDIIGKPINIELERKYNEYTDKWNTVLKRFWKFEGTPVYEKIGIKENEKNDSDNKGQAQTGNVSNGAVTSDNPFANANGPIDISDEDLTF</sequence>
<name>A0A2A4GUH1_9STAP</name>
<feature type="region of interest" description="Disordered" evidence="1">
    <location>
        <begin position="134"/>
        <end position="180"/>
    </location>
</feature>
<protein>
    <submittedName>
        <fullName evidence="2">DUF669 domain-containing protein</fullName>
    </submittedName>
</protein>
<dbReference type="Proteomes" id="UP000218335">
    <property type="component" value="Unassembled WGS sequence"/>
</dbReference>
<proteinExistence type="predicted"/>
<reference evidence="2 3" key="1">
    <citation type="journal article" date="2017" name="PLoS ONE">
        <title>Development of a real-time PCR for detection of Staphylococcus pseudintermedius using a novel automated comparison of whole-genome sequences.</title>
        <authorList>
            <person name="Verstappen K.M."/>
            <person name="Huijbregts L."/>
            <person name="Spaninks M."/>
            <person name="Wagenaar J.A."/>
            <person name="Fluit A.C."/>
            <person name="Duim B."/>
        </authorList>
    </citation>
    <scope>NUCLEOTIDE SEQUENCE [LARGE SCALE GENOMIC DNA]</scope>
    <source>
        <strain evidence="2 3">215070706401-1</strain>
    </source>
</reference>
<evidence type="ECO:0000313" key="3">
    <source>
        <dbReference type="Proteomes" id="UP000218335"/>
    </source>
</evidence>
<evidence type="ECO:0000256" key="1">
    <source>
        <dbReference type="SAM" id="MobiDB-lite"/>
    </source>
</evidence>
<accession>A0A2A4GUH1</accession>
<feature type="compositionally biased region" description="Basic and acidic residues" evidence="1">
    <location>
        <begin position="134"/>
        <end position="144"/>
    </location>
</feature>
<dbReference type="AlphaFoldDB" id="A0A2A4GUH1"/>
<dbReference type="EMBL" id="MWUU01000019">
    <property type="protein sequence ID" value="PCF54084.1"/>
    <property type="molecule type" value="Genomic_DNA"/>
</dbReference>
<dbReference type="RefSeq" id="WP_096593855.1">
    <property type="nucleotide sequence ID" value="NZ_MWUU01000019.1"/>
</dbReference>
<feature type="compositionally biased region" description="Polar residues" evidence="1">
    <location>
        <begin position="145"/>
        <end position="165"/>
    </location>
</feature>